<dbReference type="InterPro" id="IPR002846">
    <property type="entry name" value="NRD"/>
</dbReference>
<dbReference type="PANTHER" id="PTHR41964:SF1">
    <property type="entry name" value="GLOBAL NITROGEN REGULATOR NRPR"/>
    <property type="match status" value="1"/>
</dbReference>
<dbReference type="InterPro" id="IPR013668">
    <property type="entry name" value="RNase_R_HTH_12"/>
</dbReference>
<proteinExistence type="predicted"/>
<dbReference type="Gene3D" id="3.30.70.1360">
    <property type="entry name" value="mj0159-like"/>
    <property type="match status" value="2"/>
</dbReference>
<dbReference type="InterPro" id="IPR036984">
    <property type="entry name" value="NrpR_dom_sf"/>
</dbReference>
<dbReference type="AlphaFoldDB" id="A0A0V8LX72"/>
<dbReference type="InterPro" id="IPR038982">
    <property type="entry name" value="NrpR"/>
</dbReference>
<gene>
    <name evidence="4" type="ORF">DA01_08430</name>
    <name evidence="3" type="ORF">DEHALATV1_0790</name>
</gene>
<dbReference type="Pfam" id="PF01995">
    <property type="entry name" value="NRD1_2"/>
    <property type="match status" value="1"/>
</dbReference>
<dbReference type="eggNOG" id="COG1693">
    <property type="taxonomic scope" value="Bacteria"/>
</dbReference>
<dbReference type="Pfam" id="PF08461">
    <property type="entry name" value="WHD_RNase_R"/>
    <property type="match status" value="1"/>
</dbReference>
<name>A0A0V8LX72_9CHLR</name>
<evidence type="ECO:0000259" key="2">
    <source>
        <dbReference type="Pfam" id="PF08461"/>
    </source>
</evidence>
<dbReference type="OrthoDB" id="9775029at2"/>
<dbReference type="Proteomes" id="UP000053577">
    <property type="component" value="Unassembled WGS sequence"/>
</dbReference>
<dbReference type="EMBL" id="JGYD01000029">
    <property type="protein sequence ID" value="KSV16101.1"/>
    <property type="molecule type" value="Genomic_DNA"/>
</dbReference>
<evidence type="ECO:0000313" key="6">
    <source>
        <dbReference type="Proteomes" id="UP000218257"/>
    </source>
</evidence>
<protein>
    <recommendedName>
        <fullName evidence="7">Transcriptional repressor of nif and glnA operons</fullName>
    </recommendedName>
</protein>
<evidence type="ECO:0000313" key="5">
    <source>
        <dbReference type="Proteomes" id="UP000053577"/>
    </source>
</evidence>
<organism evidence="4 5">
    <name type="scientific">Dehalococcoides mccartyi</name>
    <dbReference type="NCBI Taxonomy" id="61435"/>
    <lineage>
        <taxon>Bacteria</taxon>
        <taxon>Bacillati</taxon>
        <taxon>Chloroflexota</taxon>
        <taxon>Dehalococcoidia</taxon>
        <taxon>Dehalococcoidales</taxon>
        <taxon>Dehalococcoidaceae</taxon>
        <taxon>Dehalococcoides</taxon>
    </lineage>
</organism>
<feature type="domain" description="Ribonuclease R winged-helix" evidence="2">
    <location>
        <begin position="25"/>
        <end position="91"/>
    </location>
</feature>
<dbReference type="Proteomes" id="UP000218257">
    <property type="component" value="Chromosome"/>
</dbReference>
<dbReference type="EMBL" id="AP017649">
    <property type="protein sequence ID" value="BAZ97418.1"/>
    <property type="molecule type" value="Genomic_DNA"/>
</dbReference>
<sequence>MNKNLTPRINLIKQDGREVEREKLAILRVLASCQTPLGSKIIARRLKNEYGIELSERAVRYHLIMLDDRGMTCKISRRDGRSITQLGLEELENALVTDKVGFVIDKIERLAYLTDFNLDTLSGMVPVNISFFAKEQFKPALRAMAQAYKANLCVSELVCIAHEGDKIADISVPAGQVAFATVCSIVINGTLLKAGIPMDSRFGGTLQFHQNKPRRFTDMIYYTGSSLDPSEIFIASRMTSVSEVARRGEGKVLCNFREIPAASLPLAEKIIAKLKNAGINGVLVVGEAGKSVCEMPSGLNKVGMIMMGGLNPVAAAVENDIPAASQAMSGLIPYSSFKNYWEAAGLKKPA</sequence>
<evidence type="ECO:0008006" key="7">
    <source>
        <dbReference type="Google" id="ProtNLM"/>
    </source>
</evidence>
<evidence type="ECO:0000313" key="3">
    <source>
        <dbReference type="EMBL" id="BAZ97418.1"/>
    </source>
</evidence>
<reference evidence="3 6" key="2">
    <citation type="journal article" date="2017" name="Sci. Rep.">
        <title>Isolation and genomic characterization of a Dehalococcoides strain suggests genomic rearrangement during culture.</title>
        <authorList>
            <person name="Yohda M."/>
            <person name="Ikegami K."/>
            <person name="Aita Y."/>
            <person name="Kitajima M."/>
            <person name="Takechi A."/>
            <person name="Iwamoto M."/>
            <person name="Fukuda T."/>
            <person name="Tamura N."/>
            <person name="Shibasaki J."/>
            <person name="Koike S."/>
            <person name="Komatsu D."/>
            <person name="Miyagi S."/>
            <person name="Nishimura M."/>
            <person name="Uchino Y."/>
            <person name="Shiroma A."/>
            <person name="Shimoji M."/>
            <person name="Tamotsu H."/>
            <person name="Ashimine N."/>
            <person name="Shinzato M."/>
            <person name="Ohki S."/>
            <person name="Nakano K."/>
            <person name="Teruya K."/>
            <person name="Satou K."/>
            <person name="Hirano T."/>
            <person name="Yagi O."/>
        </authorList>
    </citation>
    <scope>NUCLEOTIDE SEQUENCE [LARGE SCALE GENOMIC DNA]</scope>
    <source>
        <strain evidence="3 6">UCH-ATV1</strain>
    </source>
</reference>
<dbReference type="PANTHER" id="PTHR41964">
    <property type="entry name" value="GLOBAL NITROGEN REGULATOR NRPR"/>
    <property type="match status" value="1"/>
</dbReference>
<reference evidence="4 5" key="1">
    <citation type="journal article" date="2015" name="Sci. Rep.">
        <title>A comparative genomics and reductive dehalogenase gene transcription study of two chloroethene-respiring bacteria, Dehalococcoides mccartyi strains MB and 11a.</title>
        <authorList>
            <person name="Low A."/>
            <person name="Shen Z."/>
            <person name="Cheng D."/>
            <person name="Rogers M.J."/>
            <person name="Lee P.K."/>
            <person name="He J."/>
        </authorList>
    </citation>
    <scope>NUCLEOTIDE SEQUENCE [LARGE SCALE GENOMIC DNA]</scope>
    <source>
        <strain evidence="4 5">MB</strain>
    </source>
</reference>
<dbReference type="PATRIC" id="fig|61435.5.peg.1657"/>
<evidence type="ECO:0000313" key="4">
    <source>
        <dbReference type="EMBL" id="KSV16101.1"/>
    </source>
</evidence>
<evidence type="ECO:0000259" key="1">
    <source>
        <dbReference type="Pfam" id="PF01995"/>
    </source>
</evidence>
<feature type="domain" description="NrpR regulatory" evidence="1">
    <location>
        <begin position="100"/>
        <end position="338"/>
    </location>
</feature>
<accession>A0A0V8LX72</accession>
<dbReference type="RefSeq" id="WP_041342324.1">
    <property type="nucleotide sequence ID" value="NZ_AP017649.1"/>
</dbReference>